<comment type="caution">
    <text evidence="3">The sequence shown here is derived from an EMBL/GenBank/DDBJ whole genome shotgun (WGS) entry which is preliminary data.</text>
</comment>
<evidence type="ECO:0000256" key="2">
    <source>
        <dbReference type="SAM" id="SignalP"/>
    </source>
</evidence>
<evidence type="ECO:0000313" key="3">
    <source>
        <dbReference type="EMBL" id="KAJ1613192.1"/>
    </source>
</evidence>
<gene>
    <name evidence="3" type="ORF">OJ252_1045</name>
</gene>
<name>A0ABQ8P977_9CRYT</name>
<evidence type="ECO:0000313" key="4">
    <source>
        <dbReference type="Proteomes" id="UP001071777"/>
    </source>
</evidence>
<feature type="region of interest" description="Disordered" evidence="1">
    <location>
        <begin position="245"/>
        <end position="268"/>
    </location>
</feature>
<sequence>MRKSVFCFALILLFFFPVCSLGASNFDYDDDGEVNGRNLIILLNTYARYLKLLKKLADCLQNYNIVNFNPLIATINHSIEQAKYHATLTYSELDSNDCDPSLKTMYEAKLEEQFKRLMQIILKCIHESIDLELVDILHDNFVIIHRYLHTQFKKKDWSGLIKERKERINKELMDAFTTACMASVRMLRDSIAIKKEKQEARRMVHERKKAITKQLSGSELQEAERLANLNAHIAMGCCTDGSCDSLESTGKKKTKSKRSGRKKQKELAEQDIAEADDKVQHKEQLNQVIKDAVSLLDLIFEKLRNISEEESKLRILASSYNGIYSDIIRHKEQSSDNKLVCRADRLPEDLPYNSDSSESKNSKSECRLISRKMAAAVVCGCTNDDCKIRHMGKRKGYCAHSCDPIFEKNYDVDSVD</sequence>
<evidence type="ECO:0008006" key="5">
    <source>
        <dbReference type="Google" id="ProtNLM"/>
    </source>
</evidence>
<feature type="compositionally biased region" description="Basic residues" evidence="1">
    <location>
        <begin position="251"/>
        <end position="264"/>
    </location>
</feature>
<feature type="chain" id="PRO_5045948321" description="Signal peptide-containing protein" evidence="2">
    <location>
        <begin position="23"/>
        <end position="416"/>
    </location>
</feature>
<dbReference type="EMBL" id="JAPCXB010000037">
    <property type="protein sequence ID" value="KAJ1613192.1"/>
    <property type="molecule type" value="Genomic_DNA"/>
</dbReference>
<feature type="signal peptide" evidence="2">
    <location>
        <begin position="1"/>
        <end position="22"/>
    </location>
</feature>
<accession>A0ABQ8P977</accession>
<keyword evidence="2" id="KW-0732">Signal</keyword>
<evidence type="ECO:0000256" key="1">
    <source>
        <dbReference type="SAM" id="MobiDB-lite"/>
    </source>
</evidence>
<dbReference type="Proteomes" id="UP001071777">
    <property type="component" value="Unassembled WGS sequence"/>
</dbReference>
<organism evidence="3 4">
    <name type="scientific">Cryptosporidium canis</name>
    <dbReference type="NCBI Taxonomy" id="195482"/>
    <lineage>
        <taxon>Eukaryota</taxon>
        <taxon>Sar</taxon>
        <taxon>Alveolata</taxon>
        <taxon>Apicomplexa</taxon>
        <taxon>Conoidasida</taxon>
        <taxon>Coccidia</taxon>
        <taxon>Eucoccidiorida</taxon>
        <taxon>Eimeriorina</taxon>
        <taxon>Cryptosporidiidae</taxon>
        <taxon>Cryptosporidium</taxon>
    </lineage>
</organism>
<protein>
    <recommendedName>
        <fullName evidence="5">Signal peptide-containing protein</fullName>
    </recommendedName>
</protein>
<reference evidence="3" key="1">
    <citation type="submission" date="2022-10" db="EMBL/GenBank/DDBJ databases">
        <title>Adaptive evolution leads to modifications in subtelomeric GC content in a zoonotic Cryptosporidium species.</title>
        <authorList>
            <person name="Li J."/>
            <person name="Feng Y."/>
            <person name="Xiao L."/>
        </authorList>
    </citation>
    <scope>NUCLEOTIDE SEQUENCE</scope>
    <source>
        <strain evidence="3">25894</strain>
    </source>
</reference>
<keyword evidence="4" id="KW-1185">Reference proteome</keyword>
<proteinExistence type="predicted"/>